<dbReference type="SUPFAM" id="SSF47598">
    <property type="entry name" value="Ribbon-helix-helix"/>
    <property type="match status" value="1"/>
</dbReference>
<dbReference type="Proteomes" id="UP000018559">
    <property type="component" value="Unassembled WGS sequence"/>
</dbReference>
<comment type="caution">
    <text evidence="2">The sequence shown here is derived from an EMBL/GenBank/DDBJ whole genome shotgun (WGS) entry which is preliminary data.</text>
</comment>
<accession>V7HX29</accession>
<gene>
    <name evidence="2" type="ORF">LEQ_0071</name>
</gene>
<dbReference type="GO" id="GO:0006355">
    <property type="term" value="P:regulation of DNA-templated transcription"/>
    <property type="evidence" value="ECO:0007669"/>
    <property type="project" value="InterPro"/>
</dbReference>
<evidence type="ECO:0000313" key="3">
    <source>
        <dbReference type="Proteomes" id="UP000018559"/>
    </source>
</evidence>
<keyword evidence="3" id="KW-1185">Reference proteome</keyword>
<dbReference type="InterPro" id="IPR010985">
    <property type="entry name" value="Ribbon_hlx_hlx"/>
</dbReference>
<dbReference type="PATRIC" id="fig|1392007.3.peg.1424"/>
<organism evidence="2 3">
    <name type="scientific">Ligilactobacillus equi DPC 6820</name>
    <dbReference type="NCBI Taxonomy" id="1392007"/>
    <lineage>
        <taxon>Bacteria</taxon>
        <taxon>Bacillati</taxon>
        <taxon>Bacillota</taxon>
        <taxon>Bacilli</taxon>
        <taxon>Lactobacillales</taxon>
        <taxon>Lactobacillaceae</taxon>
        <taxon>Ligilactobacillus</taxon>
    </lineage>
</organism>
<reference evidence="2 3" key="1">
    <citation type="journal article" date="2014" name="Genome Announc.">
        <title>The Genome of the Predominant Equine Lactobacillus Species, Lactobacillus equi, Is Reflective of Its Lifestyle Adaptations to an Herbivorous Host.</title>
        <authorList>
            <person name="O'Donnell M.M."/>
            <person name="Harris H.M."/>
            <person name="O'Toole P.W."/>
            <person name="Ross R.P."/>
        </authorList>
    </citation>
    <scope>NUCLEOTIDE SEQUENCE [LARGE SCALE GENOMIC DNA]</scope>
    <source>
        <strain evidence="2 3">DPC 6820</strain>
    </source>
</reference>
<proteinExistence type="predicted"/>
<name>V7HX29_9LACO</name>
<feature type="domain" description="Ribbon-helix-helix protein CopG" evidence="1">
    <location>
        <begin position="8"/>
        <end position="47"/>
    </location>
</feature>
<sequence>MEEQAEKRRITLYLTGELWDRVKKQSIDEHRSASKIIEQLAKKYLEEVQKQKDIVK</sequence>
<evidence type="ECO:0000313" key="2">
    <source>
        <dbReference type="EMBL" id="ETA73768.1"/>
    </source>
</evidence>
<dbReference type="EMBL" id="AWWH01000158">
    <property type="protein sequence ID" value="ETA73768.1"/>
    <property type="molecule type" value="Genomic_DNA"/>
</dbReference>
<evidence type="ECO:0000259" key="1">
    <source>
        <dbReference type="Pfam" id="PF01402"/>
    </source>
</evidence>
<protein>
    <recommendedName>
        <fullName evidence="1">Ribbon-helix-helix protein CopG domain-containing protein</fullName>
    </recommendedName>
</protein>
<dbReference type="Pfam" id="PF01402">
    <property type="entry name" value="RHH_1"/>
    <property type="match status" value="1"/>
</dbReference>
<dbReference type="AlphaFoldDB" id="V7HX29"/>
<dbReference type="RefSeq" id="WP_023860018.1">
    <property type="nucleotide sequence ID" value="NZ_AWWH01000158.1"/>
</dbReference>
<dbReference type="InterPro" id="IPR002145">
    <property type="entry name" value="CopG"/>
</dbReference>